<dbReference type="Pfam" id="PF09587">
    <property type="entry name" value="PGA_cap"/>
    <property type="match status" value="1"/>
</dbReference>
<sequence length="1027" mass="110885">MEAMWLSRNVWQPESPIDQLDVVIAGDTAFGENYQEKRAAQGQSNILTSHGYDHGFTLVDPLLREADLVIANLETPLTSRRSSPFEGQRPWLHYSDPTLAPRHLAAHNILAVMLANDHVFDFAEAGLTDTLKALDTRGITAIGAGANSNEAHAPLRVRATVGDGHESRDVRFSIFNAFNGGRRFRDELNVYADKNKPGLAGLQLGKLERQIARIKEANPSEFVIISPHWRGDYQWRSVKQAEAAVRLMDAGADLIVGTGSHMMQEVERFGGRWVFNGIGNFVLNSPGAYARKEVPPYSFVIRITATPHRTFLRAYPILSDNRRSDYQPTPVTVDQFEEIRQTLKARTNAPDAFSQELIPEHDNHGWHFKLELHPASDGDTTSPAEPAVVGAPERAGVPAEAPVLSQVDPAHLNSEILAFEARRRGMPVHWLAKNFFITQAGGAGLAYWITNTHRTGVAATMAAARKDVGRLLLADAGLPVADGRGFEPTLEEAARDYAMSLGDAVVKPVDGRKGRGITVGVHTPEEFQRAWRLASAEEPTAVLVERRFPGTDARFLVVGDRCVSVIKRVPPSVVGNGRDTVQQLIDNKNRSRARNPHASKYVIAVNPHRVDYIRQQGFDIDDVPPDGVVVELDLKASLSDGADSVDITDDVHPTFRTAAIQATLAFPGLDVAGVDIMAGDFASSADDANCVIIEMNSCPAIGAQHFPMVGQRRDVAAAVFDLHLKGDDAEKASHRPGPGAATLGAERWAGPDADAKPRAIDVEPGTYFDPSTHLIALELIRRGIGLTWINPSFFVADVDGARMGYWSTASHATGRAGVRAANRRDLSRAALATSDLPVAEGGVFRRHTGQAEAAELVNSLGASVVATTEVQGDHARVVPISSPAEFDEAWRTVAEATERVVVIYQQSAGATAEFLVVGSECLAAHADDGADLTERVDPGFRRVAEAAVAALPGLDVAKVIIESEDFTLPPAETTYVVGDVLGMPDISPYHFPVSGPARDVAGAIVDLHLSRLGDEGSMKPPNSLNGL</sequence>
<reference evidence="4 5" key="1">
    <citation type="submission" date="2019-11" db="EMBL/GenBank/DDBJ databases">
        <authorList>
            <person name="Li X.-J."/>
            <person name="Feng X.-M."/>
        </authorList>
    </citation>
    <scope>NUCLEOTIDE SEQUENCE [LARGE SCALE GENOMIC DNA]</scope>
    <source>
        <strain evidence="4 5">XMNu-373</strain>
    </source>
</reference>
<keyword evidence="2" id="KW-0067">ATP-binding</keyword>
<comment type="similarity">
    <text evidence="1">Belongs to the CapA family.</text>
</comment>
<dbReference type="InterPro" id="IPR029052">
    <property type="entry name" value="Metallo-depent_PP-like"/>
</dbReference>
<dbReference type="GO" id="GO:0005524">
    <property type="term" value="F:ATP binding"/>
    <property type="evidence" value="ECO:0007669"/>
    <property type="project" value="UniProtKB-UniRule"/>
</dbReference>
<proteinExistence type="inferred from homology"/>
<dbReference type="SMART" id="SM00854">
    <property type="entry name" value="PGA_cap"/>
    <property type="match status" value="1"/>
</dbReference>
<evidence type="ECO:0000259" key="3">
    <source>
        <dbReference type="PROSITE" id="PS50975"/>
    </source>
</evidence>
<feature type="domain" description="ATP-grasp" evidence="3">
    <location>
        <begin position="470"/>
        <end position="724"/>
    </location>
</feature>
<dbReference type="InterPro" id="IPR052169">
    <property type="entry name" value="CW_Biosynth-Accessory"/>
</dbReference>
<dbReference type="Proteomes" id="UP000460435">
    <property type="component" value="Unassembled WGS sequence"/>
</dbReference>
<dbReference type="GO" id="GO:0046872">
    <property type="term" value="F:metal ion binding"/>
    <property type="evidence" value="ECO:0007669"/>
    <property type="project" value="InterPro"/>
</dbReference>
<dbReference type="InterPro" id="IPR019079">
    <property type="entry name" value="Capsule_synth_CapA"/>
</dbReference>
<evidence type="ECO:0000313" key="4">
    <source>
        <dbReference type="EMBL" id="NDL60250.1"/>
    </source>
</evidence>
<dbReference type="EMBL" id="WLZY01000010">
    <property type="protein sequence ID" value="NDL60250.1"/>
    <property type="molecule type" value="Genomic_DNA"/>
</dbReference>
<dbReference type="PROSITE" id="PS50975">
    <property type="entry name" value="ATP_GRASP"/>
    <property type="match status" value="1"/>
</dbReference>
<protein>
    <recommendedName>
        <fullName evidence="3">ATP-grasp domain-containing protein</fullName>
    </recommendedName>
</protein>
<keyword evidence="5" id="KW-1185">Reference proteome</keyword>
<dbReference type="SUPFAM" id="SSF56300">
    <property type="entry name" value="Metallo-dependent phosphatases"/>
    <property type="match status" value="1"/>
</dbReference>
<gene>
    <name evidence="4" type="ORF">F7O44_24555</name>
</gene>
<comment type="caution">
    <text evidence="4">The sequence shown here is derived from an EMBL/GenBank/DDBJ whole genome shotgun (WGS) entry which is preliminary data.</text>
</comment>
<dbReference type="InterPro" id="IPR011761">
    <property type="entry name" value="ATP-grasp"/>
</dbReference>
<dbReference type="Gene3D" id="3.30.470.20">
    <property type="entry name" value="ATP-grasp fold, B domain"/>
    <property type="match status" value="2"/>
</dbReference>
<organism evidence="4 5">
    <name type="scientific">Phytoactinopolyspora mesophila</name>
    <dbReference type="NCBI Taxonomy" id="2650750"/>
    <lineage>
        <taxon>Bacteria</taxon>
        <taxon>Bacillati</taxon>
        <taxon>Actinomycetota</taxon>
        <taxon>Actinomycetes</taxon>
        <taxon>Jiangellales</taxon>
        <taxon>Jiangellaceae</taxon>
        <taxon>Phytoactinopolyspora</taxon>
    </lineage>
</organism>
<name>A0A7K3MAP5_9ACTN</name>
<dbReference type="AlphaFoldDB" id="A0A7K3MAP5"/>
<evidence type="ECO:0000256" key="1">
    <source>
        <dbReference type="ARBA" id="ARBA00005662"/>
    </source>
</evidence>
<accession>A0A7K3MAP5</accession>
<evidence type="ECO:0000256" key="2">
    <source>
        <dbReference type="PROSITE-ProRule" id="PRU00409"/>
    </source>
</evidence>
<dbReference type="RefSeq" id="WP_162452947.1">
    <property type="nucleotide sequence ID" value="NZ_WLZY01000010.1"/>
</dbReference>
<dbReference type="PANTHER" id="PTHR33393">
    <property type="entry name" value="POLYGLUTAMINE SYNTHESIS ACCESSORY PROTEIN RV0574C-RELATED"/>
    <property type="match status" value="1"/>
</dbReference>
<keyword evidence="2" id="KW-0547">Nucleotide-binding</keyword>
<evidence type="ECO:0000313" key="5">
    <source>
        <dbReference type="Proteomes" id="UP000460435"/>
    </source>
</evidence>
<dbReference type="SUPFAM" id="SSF56059">
    <property type="entry name" value="Glutathione synthetase ATP-binding domain-like"/>
    <property type="match status" value="1"/>
</dbReference>
<dbReference type="PANTHER" id="PTHR33393:SF13">
    <property type="entry name" value="PGA BIOSYNTHESIS PROTEIN CAPA"/>
    <property type="match status" value="1"/>
</dbReference>